<dbReference type="Pfam" id="PF15430">
    <property type="entry name" value="SVWC"/>
    <property type="match status" value="1"/>
</dbReference>
<evidence type="ECO:0000259" key="5">
    <source>
        <dbReference type="SMART" id="SM01318"/>
    </source>
</evidence>
<comment type="subcellular location">
    <subcellularLocation>
        <location evidence="1">Secreted</location>
    </subcellularLocation>
</comment>
<evidence type="ECO:0000256" key="3">
    <source>
        <dbReference type="SAM" id="MobiDB-lite"/>
    </source>
</evidence>
<keyword evidence="4" id="KW-0732">Signal</keyword>
<reference evidence="6" key="1">
    <citation type="submission" date="2015-11" db="EMBL/GenBank/DDBJ databases">
        <title>De novo transcriptome assembly of four potential Pierce s Disease insect vectors from Arizona vineyards.</title>
        <authorList>
            <person name="Tassone E.E."/>
        </authorList>
    </citation>
    <scope>NUCLEOTIDE SEQUENCE</scope>
</reference>
<dbReference type="GO" id="GO:0005576">
    <property type="term" value="C:extracellular region"/>
    <property type="evidence" value="ECO:0007669"/>
    <property type="project" value="UniProtKB-SubCell"/>
</dbReference>
<proteinExistence type="predicted"/>
<dbReference type="InterPro" id="IPR029277">
    <property type="entry name" value="SVWC_dom"/>
</dbReference>
<sequence>MLSYGTVAVFILGAAFAVPNPEEVCVTNGNIYEKGDKWQPVGECAEATCKGNDEYTKLGCALIRVDESAGWTLTEEDPSKSYPECCPQPVPPVSTTEDPSLRLPCFEDGKIYEVGQQHA</sequence>
<name>A0A1B6K3A6_9HEMI</name>
<feature type="chain" id="PRO_5008586239" description="Single domain-containing protein" evidence="4">
    <location>
        <begin position="18"/>
        <end position="119"/>
    </location>
</feature>
<feature type="signal peptide" evidence="4">
    <location>
        <begin position="1"/>
        <end position="17"/>
    </location>
</feature>
<evidence type="ECO:0000313" key="6">
    <source>
        <dbReference type="EMBL" id="JAT05942.1"/>
    </source>
</evidence>
<feature type="region of interest" description="Disordered" evidence="3">
    <location>
        <begin position="74"/>
        <end position="99"/>
    </location>
</feature>
<organism evidence="6">
    <name type="scientific">Homalodisca liturata</name>
    <dbReference type="NCBI Taxonomy" id="320908"/>
    <lineage>
        <taxon>Eukaryota</taxon>
        <taxon>Metazoa</taxon>
        <taxon>Ecdysozoa</taxon>
        <taxon>Arthropoda</taxon>
        <taxon>Hexapoda</taxon>
        <taxon>Insecta</taxon>
        <taxon>Pterygota</taxon>
        <taxon>Neoptera</taxon>
        <taxon>Paraneoptera</taxon>
        <taxon>Hemiptera</taxon>
        <taxon>Auchenorrhyncha</taxon>
        <taxon>Membracoidea</taxon>
        <taxon>Cicadellidae</taxon>
        <taxon>Cicadellinae</taxon>
        <taxon>Proconiini</taxon>
        <taxon>Homalodisca</taxon>
    </lineage>
</organism>
<evidence type="ECO:0000256" key="1">
    <source>
        <dbReference type="ARBA" id="ARBA00004613"/>
    </source>
</evidence>
<dbReference type="EMBL" id="GECU01001765">
    <property type="protein sequence ID" value="JAT05942.1"/>
    <property type="molecule type" value="Transcribed_RNA"/>
</dbReference>
<evidence type="ECO:0000256" key="4">
    <source>
        <dbReference type="SAM" id="SignalP"/>
    </source>
</evidence>
<accession>A0A1B6K3A6</accession>
<evidence type="ECO:0000256" key="2">
    <source>
        <dbReference type="ARBA" id="ARBA00022525"/>
    </source>
</evidence>
<feature type="domain" description="Single" evidence="5">
    <location>
        <begin position="25"/>
        <end position="91"/>
    </location>
</feature>
<dbReference type="AlphaFoldDB" id="A0A1B6K3A6"/>
<gene>
    <name evidence="6" type="ORF">g.15166</name>
</gene>
<keyword evidence="2" id="KW-0964">Secreted</keyword>
<dbReference type="SMART" id="SM01318">
    <property type="entry name" value="SVWC"/>
    <property type="match status" value="1"/>
</dbReference>
<protein>
    <recommendedName>
        <fullName evidence="5">Single domain-containing protein</fullName>
    </recommendedName>
</protein>